<sequence>MRSSLALCIALAIAGTTFVPMDAHAATQPIDAMPLAQALDRFAHDAGWQVVYGTDVPDGLRSHAAPGGMPAAAQLTALLAGTGMTYRFVTPTTVTIVPGNVGAGPTPAAAPLPSIDTRDEAQKLAPVSVHANAVDTLAPSAAPLDATQPTSVIDERFIRDGLRFNANFDDIIKYAPSVTVTSPEGPGLGKNEGISIRGFQDGQFNITFDGIPFGDASDLHHTTSAYFNNHVLGQAEIDRGPGGGSTLGNATFGGTVALRSREPSDESGITPYLTLGSWNTRAGGVTADETVGNTRIFADISKESSDTYLQGTDDKRDHVFVKTISQLGDVTSLTFVTSYNREHQNTVQGATKDEIDRYGWRFGLGDDPTVQNYKGANNAAYYSSFTYVGLTSQVAGWDVDDKVYLNTFDHWARKTSDASDIDPADNGVTFYNDKGKKVSTAKTDLPGKLSDSGFHAFGNVLRLGRDLGDGTLLTGIWLERSLDARYQYPVDLTTGAKTGTKYGPVDNYLLDDRTDTVQPYLQYDWKVTDAITVSPGVRYSEVTRSIDAPLNKVSPPVPLSAEATYHAALPSISVHDRLSDTWSAYAQAAEGFLAPPIDVIQVNGSHSLQPEKTRNFQLGTAYASSKLTFGADVYYIDFSNFITETQVATDNGNENTFINGGGAIYKGAEVEATFALTRALSVYGNASYNKATYKNSSVQVAGTPKVTAALGLLYSNTNGYFGSLMGKFLGHQYGLDNTTDAAGNIQFLNDQRIAGYMSVDAAAGYRTDKGPAGTKGYSISVDMNNVFNVHKFTGYAGTQSVSGDPLYFGLPGRGIFLDLSVKL</sequence>
<evidence type="ECO:0000256" key="7">
    <source>
        <dbReference type="ARBA" id="ARBA00023237"/>
    </source>
</evidence>
<dbReference type="InterPro" id="IPR000531">
    <property type="entry name" value="Beta-barrel_TonB"/>
</dbReference>
<dbReference type="RefSeq" id="WP_046969299.1">
    <property type="nucleotide sequence ID" value="NZ_CP017480.1"/>
</dbReference>
<dbReference type="KEGG" id="lrz:BJI69_17275"/>
<evidence type="ECO:0000313" key="11">
    <source>
        <dbReference type="Proteomes" id="UP000182987"/>
    </source>
</evidence>
<evidence type="ECO:0000256" key="1">
    <source>
        <dbReference type="ARBA" id="ARBA00004571"/>
    </source>
</evidence>
<proteinExistence type="inferred from homology"/>
<dbReference type="InterPro" id="IPR039426">
    <property type="entry name" value="TonB-dep_rcpt-like"/>
</dbReference>
<evidence type="ECO:0000256" key="5">
    <source>
        <dbReference type="ARBA" id="ARBA00023077"/>
    </source>
</evidence>
<organism evidence="10 11">
    <name type="scientific">Luteibacter rhizovicinus DSM 16549</name>
    <dbReference type="NCBI Taxonomy" id="1440763"/>
    <lineage>
        <taxon>Bacteria</taxon>
        <taxon>Pseudomonadati</taxon>
        <taxon>Pseudomonadota</taxon>
        <taxon>Gammaproteobacteria</taxon>
        <taxon>Lysobacterales</taxon>
        <taxon>Rhodanobacteraceae</taxon>
        <taxon>Luteibacter</taxon>
    </lineage>
</organism>
<dbReference type="STRING" id="1440763.BJI69_17275"/>
<comment type="subcellular location">
    <subcellularLocation>
        <location evidence="1 8">Cell outer membrane</location>
        <topology evidence="1 8">Multi-pass membrane protein</topology>
    </subcellularLocation>
</comment>
<protein>
    <submittedName>
        <fullName evidence="10">Ferripyoverdine receptor</fullName>
    </submittedName>
</protein>
<dbReference type="PROSITE" id="PS52016">
    <property type="entry name" value="TONB_DEPENDENT_REC_3"/>
    <property type="match status" value="1"/>
</dbReference>
<reference evidence="11" key="1">
    <citation type="submission" date="2016-09" db="EMBL/GenBank/DDBJ databases">
        <authorList>
            <person name="Lysoe E."/>
        </authorList>
    </citation>
    <scope>NUCLEOTIDE SEQUENCE [LARGE SCALE GENOMIC DNA]</scope>
    <source>
        <strain evidence="11">LJ96T</strain>
    </source>
</reference>
<keyword evidence="3 8" id="KW-1134">Transmembrane beta strand</keyword>
<evidence type="ECO:0000256" key="9">
    <source>
        <dbReference type="RuleBase" id="RU003357"/>
    </source>
</evidence>
<dbReference type="PATRIC" id="fig|1440763.5.peg.3930"/>
<name>A0A0G9H2N9_9GAMM</name>
<dbReference type="InterPro" id="IPR037066">
    <property type="entry name" value="Plug_dom_sf"/>
</dbReference>
<evidence type="ECO:0000256" key="3">
    <source>
        <dbReference type="ARBA" id="ARBA00022452"/>
    </source>
</evidence>
<evidence type="ECO:0000256" key="8">
    <source>
        <dbReference type="PROSITE-ProRule" id="PRU01360"/>
    </source>
</evidence>
<keyword evidence="11" id="KW-1185">Reference proteome</keyword>
<dbReference type="Pfam" id="PF00593">
    <property type="entry name" value="TonB_dep_Rec_b-barrel"/>
    <property type="match status" value="1"/>
</dbReference>
<keyword evidence="5 9" id="KW-0798">TonB box</keyword>
<evidence type="ECO:0000256" key="4">
    <source>
        <dbReference type="ARBA" id="ARBA00022692"/>
    </source>
</evidence>
<dbReference type="Gene3D" id="2.170.130.10">
    <property type="entry name" value="TonB-dependent receptor, plug domain"/>
    <property type="match status" value="1"/>
</dbReference>
<dbReference type="PANTHER" id="PTHR30069">
    <property type="entry name" value="TONB-DEPENDENT OUTER MEMBRANE RECEPTOR"/>
    <property type="match status" value="1"/>
</dbReference>
<dbReference type="AlphaFoldDB" id="A0A0G9H2N9"/>
<evidence type="ECO:0000256" key="6">
    <source>
        <dbReference type="ARBA" id="ARBA00023136"/>
    </source>
</evidence>
<dbReference type="Proteomes" id="UP000182987">
    <property type="component" value="Chromosome"/>
</dbReference>
<evidence type="ECO:0000313" key="10">
    <source>
        <dbReference type="EMBL" id="APG05483.1"/>
    </source>
</evidence>
<dbReference type="Gene3D" id="3.55.50.30">
    <property type="match status" value="1"/>
</dbReference>
<keyword evidence="6 8" id="KW-0472">Membrane</keyword>
<dbReference type="PANTHER" id="PTHR30069:SF28">
    <property type="entry name" value="TONB-DEPENDENT RECEPTOR YNCD-RELATED"/>
    <property type="match status" value="1"/>
</dbReference>
<keyword evidence="10" id="KW-0675">Receptor</keyword>
<dbReference type="EMBL" id="CP017480">
    <property type="protein sequence ID" value="APG05483.1"/>
    <property type="molecule type" value="Genomic_DNA"/>
</dbReference>
<keyword evidence="2 8" id="KW-0813">Transport</keyword>
<accession>A0A0G9H2N9</accession>
<dbReference type="OrthoDB" id="9760494at2"/>
<dbReference type="Gene3D" id="2.40.170.20">
    <property type="entry name" value="TonB-dependent receptor, beta-barrel domain"/>
    <property type="match status" value="1"/>
</dbReference>
<dbReference type="Pfam" id="PF07715">
    <property type="entry name" value="Plug"/>
    <property type="match status" value="1"/>
</dbReference>
<dbReference type="InterPro" id="IPR036942">
    <property type="entry name" value="Beta-barrel_TonB_sf"/>
</dbReference>
<dbReference type="GO" id="GO:0015344">
    <property type="term" value="F:siderophore uptake transmembrane transporter activity"/>
    <property type="evidence" value="ECO:0007669"/>
    <property type="project" value="TreeGrafter"/>
</dbReference>
<evidence type="ECO:0000256" key="2">
    <source>
        <dbReference type="ARBA" id="ARBA00022448"/>
    </source>
</evidence>
<dbReference type="GO" id="GO:0009279">
    <property type="term" value="C:cell outer membrane"/>
    <property type="evidence" value="ECO:0007669"/>
    <property type="project" value="UniProtKB-SubCell"/>
</dbReference>
<gene>
    <name evidence="10" type="ORF">BJI69_17275</name>
</gene>
<dbReference type="GO" id="GO:0044718">
    <property type="term" value="P:siderophore transmembrane transport"/>
    <property type="evidence" value="ECO:0007669"/>
    <property type="project" value="TreeGrafter"/>
</dbReference>
<dbReference type="InterPro" id="IPR012910">
    <property type="entry name" value="Plug_dom"/>
</dbReference>
<dbReference type="SUPFAM" id="SSF56935">
    <property type="entry name" value="Porins"/>
    <property type="match status" value="1"/>
</dbReference>
<keyword evidence="4 8" id="KW-0812">Transmembrane</keyword>
<comment type="similarity">
    <text evidence="8 9">Belongs to the TonB-dependent receptor family.</text>
</comment>
<keyword evidence="7 8" id="KW-0998">Cell outer membrane</keyword>